<organism evidence="1 2">
    <name type="scientific">Pangasius djambal</name>
    <dbReference type="NCBI Taxonomy" id="1691987"/>
    <lineage>
        <taxon>Eukaryota</taxon>
        <taxon>Metazoa</taxon>
        <taxon>Chordata</taxon>
        <taxon>Craniata</taxon>
        <taxon>Vertebrata</taxon>
        <taxon>Euteleostomi</taxon>
        <taxon>Actinopterygii</taxon>
        <taxon>Neopterygii</taxon>
        <taxon>Teleostei</taxon>
        <taxon>Ostariophysi</taxon>
        <taxon>Siluriformes</taxon>
        <taxon>Pangasiidae</taxon>
        <taxon>Pangasius</taxon>
    </lineage>
</organism>
<gene>
    <name evidence="1" type="ORF">PDJAM_G00080180</name>
</gene>
<sequence>MATASRERVKASAYIPVSICASLLLVTSTLFFTFTCPWLAENVSLAFPPCVGITFLFVLANFTMATFTDAGVLPRATEDEDKDDDFRAPLYKDVEVRGIQFRMKWCASCNFYRPPRCSHCSVCDHCVEDFDHHCPWVNNCIGRRNYRFFFLFLLSLSVHMVAIFSGGLLFVLDHQEALWELRATITLSIMSMSGLFFIPVMGFACFHMVLVATGRTTNEQVTRKFQGGANPFTRGCCGNVEFVLCSPITPRYTRKLGNKQTVHIQPPFQTPESLKMSPMKVEDSGMQTEMFSAKRQSAGERDVPECKQLHTPLPLPPKPNPVLLKSHLATLQESLLQSKTAVPSAQSTISQIVESPSRLHYQVPREQMECTKNPQLHMSGFAKDPFFESGMGQMEKQTPISTHLALQSSTLPVNRFILNSHSLTLKHTRCRGDRAHQCPDSVASSSTQGILSLSYDSLLSPAQHGTFRVNYLPPFLPLDLGLAIRCPADAQHAPSRTCSPGFTGMSRQSPVHYDSLSKPTMSSILERHELEEREKQPSLLPIQDMSVYDTPSGRLSRRPTPPAYGSREFLMSSAAYGYASSLQRASRTSSSSMHANMAHQSRSLSPSACSTLEPCAQPSTSSIPCPMPSSSYTAQKALALIITSERKDSGL</sequence>
<evidence type="ECO:0000313" key="1">
    <source>
        <dbReference type="EMBL" id="MCJ8742281.1"/>
    </source>
</evidence>
<comment type="caution">
    <text evidence="1">The sequence shown here is derived from an EMBL/GenBank/DDBJ whole genome shotgun (WGS) entry which is preliminary data.</text>
</comment>
<evidence type="ECO:0000313" key="2">
    <source>
        <dbReference type="Proteomes" id="UP000830395"/>
    </source>
</evidence>
<proteinExistence type="predicted"/>
<keyword evidence="2" id="KW-1185">Reference proteome</keyword>
<reference evidence="1" key="1">
    <citation type="submission" date="2020-02" db="EMBL/GenBank/DDBJ databases">
        <title>Genome sequencing of the panga catfish, Pangasius djambal.</title>
        <authorList>
            <person name="Wen M."/>
            <person name="Zahm M."/>
            <person name="Roques C."/>
            <person name="Cabau C."/>
            <person name="Klopp C."/>
            <person name="Donnadieu C."/>
            <person name="Jouanno E."/>
            <person name="Avarre J.-C."/>
            <person name="Campet M."/>
            <person name="Ha T."/>
            <person name="Dugue R."/>
            <person name="Lampietro C."/>
            <person name="Louis A."/>
            <person name="Herpin A."/>
            <person name="Echchiki A."/>
            <person name="Berthelot C."/>
            <person name="Parey E."/>
            <person name="Roest-Crollius H."/>
            <person name="Braasch I."/>
            <person name="Postlethwait J.H."/>
            <person name="Bobe J."/>
            <person name="Montfort J."/>
            <person name="Bouchez O."/>
            <person name="Begum T."/>
            <person name="Schartl M."/>
            <person name="Gustiano R."/>
            <person name="Guiguen Y."/>
        </authorList>
    </citation>
    <scope>NUCLEOTIDE SEQUENCE</scope>
    <source>
        <strain evidence="1">Pdj_M5554</strain>
    </source>
</reference>
<name>A0ACC5Z2M4_9TELE</name>
<dbReference type="Proteomes" id="UP000830395">
    <property type="component" value="Chromosome 17"/>
</dbReference>
<accession>A0ACC5Z2M4</accession>
<protein>
    <submittedName>
        <fullName evidence="1">Uncharacterized protein</fullName>
    </submittedName>
</protein>
<dbReference type="EMBL" id="CM040991">
    <property type="protein sequence ID" value="MCJ8742281.1"/>
    <property type="molecule type" value="Genomic_DNA"/>
</dbReference>